<evidence type="ECO:0000313" key="1">
    <source>
        <dbReference type="Proteomes" id="UP001652625"/>
    </source>
</evidence>
<dbReference type="RefSeq" id="XP_065675164.1">
    <property type="nucleotide sequence ID" value="XM_065819092.1"/>
</dbReference>
<name>A0ABM4DKV4_HYDVU</name>
<reference evidence="2 3" key="1">
    <citation type="submission" date="2025-05" db="UniProtKB">
        <authorList>
            <consortium name="RefSeq"/>
        </authorList>
    </citation>
    <scope>IDENTIFICATION</scope>
</reference>
<sequence length="408" mass="47415">MHQDEIHHPIENEINPNVLRTESKKLNNLFYEKVIECEYESITPATNKGVLTEESKKKFFDKVKKKLNKLKEQNNEEDFHQGFENNASFTKYLEGQEEELKELVSDKILIHKYQYKESKLSEVIRFRINIRNDNIANEISSYNTKLKDSRKDKDVISNISGSSNYKKIQECIDLTESECVVLKNAIRYLETSLNNIALVDVFKRELKALKGVQVGEINSNKLDLHTVVLYKTEDAFKKKILVIDPNNPLFSSHLSKFNYDSNTVEVLCDSNKKYKIYTHEGGNSKTNTAGQIEEPYRDCIDISVKISFVLNNSGKKYKSVLDIMLSPEIKLITNNPAIDKLPLLELPVKLKQTSNITKIIEFNSRLKFYSDQFKAKLDYLSEILESRKTIYEKEYRENILRLEDKIGI</sequence>
<proteinExistence type="predicted"/>
<gene>
    <name evidence="2 3" type="primary">LOC136091477</name>
</gene>
<dbReference type="GeneID" id="136091477"/>
<accession>A0ABM4DKV4</accession>
<organism evidence="1 3">
    <name type="scientific">Hydra vulgaris</name>
    <name type="common">Hydra</name>
    <name type="synonym">Hydra attenuata</name>
    <dbReference type="NCBI Taxonomy" id="6087"/>
    <lineage>
        <taxon>Eukaryota</taxon>
        <taxon>Metazoa</taxon>
        <taxon>Cnidaria</taxon>
        <taxon>Hydrozoa</taxon>
        <taxon>Hydroidolina</taxon>
        <taxon>Anthoathecata</taxon>
        <taxon>Aplanulata</taxon>
        <taxon>Hydridae</taxon>
        <taxon>Hydra</taxon>
    </lineage>
</organism>
<evidence type="ECO:0000313" key="3">
    <source>
        <dbReference type="RefSeq" id="XP_065675165.1"/>
    </source>
</evidence>
<keyword evidence="1" id="KW-1185">Reference proteome</keyword>
<evidence type="ECO:0000313" key="2">
    <source>
        <dbReference type="RefSeq" id="XP_065675164.1"/>
    </source>
</evidence>
<dbReference type="Proteomes" id="UP001652625">
    <property type="component" value="Chromosome 15"/>
</dbReference>
<protein>
    <submittedName>
        <fullName evidence="2 3">Uncharacterized protein LOC136091477</fullName>
    </submittedName>
</protein>
<dbReference type="RefSeq" id="XP_065675165.1">
    <property type="nucleotide sequence ID" value="XM_065819093.1"/>
</dbReference>